<protein>
    <submittedName>
        <fullName evidence="7">Membrane protein</fullName>
    </submittedName>
</protein>
<evidence type="ECO:0000256" key="5">
    <source>
        <dbReference type="ARBA" id="ARBA00023136"/>
    </source>
</evidence>
<evidence type="ECO:0000313" key="7">
    <source>
        <dbReference type="EMBL" id="MBP2436020.1"/>
    </source>
</evidence>
<dbReference type="Pfam" id="PF03631">
    <property type="entry name" value="Virul_fac_BrkB"/>
    <property type="match status" value="1"/>
</dbReference>
<proteinExistence type="predicted"/>
<feature type="transmembrane region" description="Helical" evidence="6">
    <location>
        <begin position="196"/>
        <end position="216"/>
    </location>
</feature>
<keyword evidence="4 6" id="KW-1133">Transmembrane helix</keyword>
<comment type="caution">
    <text evidence="7">The sequence shown here is derived from an EMBL/GenBank/DDBJ whole genome shotgun (WGS) entry which is preliminary data.</text>
</comment>
<evidence type="ECO:0000256" key="1">
    <source>
        <dbReference type="ARBA" id="ARBA00004651"/>
    </source>
</evidence>
<dbReference type="PIRSF" id="PIRSF035875">
    <property type="entry name" value="RNase_BN"/>
    <property type="match status" value="1"/>
</dbReference>
<evidence type="ECO:0000313" key="8">
    <source>
        <dbReference type="Proteomes" id="UP001519362"/>
    </source>
</evidence>
<sequence length="344" mass="36663">MSKAVGGIQTLITRVLRLRIVRAALMFSDHRGGLLAAAVTFRALFAVFAAVLLGFSAASLWLSRRSDLWDALIEMVNSVIPGLVGDRESGALIDIEDADLMSAGVGLAGVASILALVWALVSAVGNLRMSVRSIAGTRHESGSALLLRVRDLLFALSIGVLLIVSAVLSVLGSTFIDTLLDAFGWTGGRATTVFTWLGTVLIIFVLDAVIVGWLFWLLSGVKAPLSHILPGALVGAAGLVVLQQASSLFVGGATSNPLLAGFASLIALLLWFNLSAQVILIACAYIVVTHEETSDRVGERYGADTFKQRAVRTAQRNLRVAEDELLAARDAEREERTKMRENAR</sequence>
<dbReference type="PANTHER" id="PTHR30213">
    <property type="entry name" value="INNER MEMBRANE PROTEIN YHJD"/>
    <property type="match status" value="1"/>
</dbReference>
<accession>A0ABS4ZGB4</accession>
<feature type="transmembrane region" description="Helical" evidence="6">
    <location>
        <begin position="34"/>
        <end position="62"/>
    </location>
</feature>
<evidence type="ECO:0000256" key="2">
    <source>
        <dbReference type="ARBA" id="ARBA00022475"/>
    </source>
</evidence>
<evidence type="ECO:0000256" key="3">
    <source>
        <dbReference type="ARBA" id="ARBA00022692"/>
    </source>
</evidence>
<dbReference type="PANTHER" id="PTHR30213:SF1">
    <property type="entry name" value="INNER MEMBRANE PROTEIN YHJD"/>
    <property type="match status" value="1"/>
</dbReference>
<keyword evidence="5 6" id="KW-0472">Membrane</keyword>
<feature type="transmembrane region" description="Helical" evidence="6">
    <location>
        <begin position="228"/>
        <end position="250"/>
    </location>
</feature>
<keyword evidence="8" id="KW-1185">Reference proteome</keyword>
<keyword evidence="2" id="KW-1003">Cell membrane</keyword>
<feature type="transmembrane region" description="Helical" evidence="6">
    <location>
        <begin position="262"/>
        <end position="288"/>
    </location>
</feature>
<name>A0ABS4ZGB4_9MICO</name>
<gene>
    <name evidence="7" type="ORF">JOF34_000606</name>
</gene>
<feature type="transmembrane region" description="Helical" evidence="6">
    <location>
        <begin position="152"/>
        <end position="176"/>
    </location>
</feature>
<dbReference type="RefSeq" id="WP_165137424.1">
    <property type="nucleotide sequence ID" value="NZ_CP049253.1"/>
</dbReference>
<evidence type="ECO:0000256" key="4">
    <source>
        <dbReference type="ARBA" id="ARBA00022989"/>
    </source>
</evidence>
<comment type="subcellular location">
    <subcellularLocation>
        <location evidence="1">Cell membrane</location>
        <topology evidence="1">Multi-pass membrane protein</topology>
    </subcellularLocation>
</comment>
<reference evidence="7 8" key="1">
    <citation type="submission" date="2021-03" db="EMBL/GenBank/DDBJ databases">
        <title>Sequencing the genomes of 1000 actinobacteria strains.</title>
        <authorList>
            <person name="Klenk H.-P."/>
        </authorList>
    </citation>
    <scope>NUCLEOTIDE SEQUENCE [LARGE SCALE GENOMIC DNA]</scope>
    <source>
        <strain evidence="7 8">DSM 24221</strain>
    </source>
</reference>
<evidence type="ECO:0000256" key="6">
    <source>
        <dbReference type="SAM" id="Phobius"/>
    </source>
</evidence>
<dbReference type="Proteomes" id="UP001519362">
    <property type="component" value="Unassembled WGS sequence"/>
</dbReference>
<feature type="transmembrane region" description="Helical" evidence="6">
    <location>
        <begin position="107"/>
        <end position="131"/>
    </location>
</feature>
<organism evidence="7 8">
    <name type="scientific">Microbacterium amylolyticum</name>
    <dbReference type="NCBI Taxonomy" id="936337"/>
    <lineage>
        <taxon>Bacteria</taxon>
        <taxon>Bacillati</taxon>
        <taxon>Actinomycetota</taxon>
        <taxon>Actinomycetes</taxon>
        <taxon>Micrococcales</taxon>
        <taxon>Microbacteriaceae</taxon>
        <taxon>Microbacterium</taxon>
    </lineage>
</organism>
<dbReference type="EMBL" id="JAGIOL010000001">
    <property type="protein sequence ID" value="MBP2436020.1"/>
    <property type="molecule type" value="Genomic_DNA"/>
</dbReference>
<keyword evidence="3 6" id="KW-0812">Transmembrane</keyword>
<dbReference type="InterPro" id="IPR017039">
    <property type="entry name" value="Virul_fac_BrkB"/>
</dbReference>